<evidence type="ECO:0000313" key="2">
    <source>
        <dbReference type="EMBL" id="MDC0717923.1"/>
    </source>
</evidence>
<dbReference type="Proteomes" id="UP001221686">
    <property type="component" value="Unassembled WGS sequence"/>
</dbReference>
<dbReference type="EMBL" id="JAQNDL010000001">
    <property type="protein sequence ID" value="MDC0717923.1"/>
    <property type="molecule type" value="Genomic_DNA"/>
</dbReference>
<accession>A0ABT5DWB3</accession>
<keyword evidence="3" id="KW-1185">Reference proteome</keyword>
<feature type="compositionally biased region" description="Low complexity" evidence="1">
    <location>
        <begin position="31"/>
        <end position="65"/>
    </location>
</feature>
<organism evidence="2 3">
    <name type="scientific">Nannocystis bainbridge</name>
    <dbReference type="NCBI Taxonomy" id="2995303"/>
    <lineage>
        <taxon>Bacteria</taxon>
        <taxon>Pseudomonadati</taxon>
        <taxon>Myxococcota</taxon>
        <taxon>Polyangia</taxon>
        <taxon>Nannocystales</taxon>
        <taxon>Nannocystaceae</taxon>
        <taxon>Nannocystis</taxon>
    </lineage>
</organism>
<name>A0ABT5DWB3_9BACT</name>
<evidence type="ECO:0000313" key="3">
    <source>
        <dbReference type="Proteomes" id="UP001221686"/>
    </source>
</evidence>
<feature type="compositionally biased region" description="Polar residues" evidence="1">
    <location>
        <begin position="72"/>
        <end position="82"/>
    </location>
</feature>
<sequence>MSLCFTAAVALSGCVSRPGDFGDSATEAGDPTGDTSGAATSAPGTSTVTSTSTVTGATNPGTTTGPDDEPVPSTTDFPSSTGHDFIMPLDGGGLGNECDPFAQDCPVGQKCMPYSGDGDHAWESLKCVEVVSDPDGLYEPCEVFGSPVSGEDSCDVGQMCWDVEDGVGTCVGLCTGSHDAPTCADPSSTCHLSSDGVIALCLKPCDPLLQDCPGGDLCIPSPSNPGTFVCILDAGGEEGQALDPCEYANVCDPGLYCLDPALGAECDPQVIGCCLPFCDITLPNTCPGAGQECLPWWGDEPAPPVHANLGVCSLPQ</sequence>
<evidence type="ECO:0000256" key="1">
    <source>
        <dbReference type="SAM" id="MobiDB-lite"/>
    </source>
</evidence>
<gene>
    <name evidence="2" type="ORF">POL25_13535</name>
</gene>
<reference evidence="2 3" key="1">
    <citation type="submission" date="2022-11" db="EMBL/GenBank/DDBJ databases">
        <title>Minimal conservation of predation-associated metabolite biosynthetic gene clusters underscores biosynthetic potential of Myxococcota including descriptions for ten novel species: Archangium lansinium sp. nov., Myxococcus landrumus sp. nov., Nannocystis bai.</title>
        <authorList>
            <person name="Ahearne A."/>
            <person name="Stevens C."/>
            <person name="Dowd S."/>
        </authorList>
    </citation>
    <scope>NUCLEOTIDE SEQUENCE [LARGE SCALE GENOMIC DNA]</scope>
    <source>
        <strain evidence="2 3">BB15-2</strain>
    </source>
</reference>
<dbReference type="RefSeq" id="WP_272086404.1">
    <property type="nucleotide sequence ID" value="NZ_JAQNDL010000001.1"/>
</dbReference>
<comment type="caution">
    <text evidence="2">The sequence shown here is derived from an EMBL/GenBank/DDBJ whole genome shotgun (WGS) entry which is preliminary data.</text>
</comment>
<protein>
    <submittedName>
        <fullName evidence="2">Ribulose phosphate epimerase</fullName>
    </submittedName>
</protein>
<feature type="region of interest" description="Disordered" evidence="1">
    <location>
        <begin position="16"/>
        <end position="82"/>
    </location>
</feature>
<proteinExistence type="predicted"/>